<accession>A0ABX8AAD3</accession>
<evidence type="ECO:0000259" key="5">
    <source>
        <dbReference type="SMART" id="SM00965"/>
    </source>
</evidence>
<dbReference type="Proteomes" id="UP000682843">
    <property type="component" value="Chromosome"/>
</dbReference>
<name>A0ABX8AAD3_9BRAD</name>
<dbReference type="InterPro" id="IPR011662">
    <property type="entry name" value="Secretin/TonB_short_N"/>
</dbReference>
<evidence type="ECO:0000256" key="2">
    <source>
        <dbReference type="ARBA" id="ARBA00023136"/>
    </source>
</evidence>
<proteinExistence type="predicted"/>
<feature type="domain" description="Secretin/TonB short N-terminal" evidence="5">
    <location>
        <begin position="6"/>
        <end position="57"/>
    </location>
</feature>
<organism evidence="6 7">
    <name type="scientific">Tardiphaga alba</name>
    <dbReference type="NCBI Taxonomy" id="340268"/>
    <lineage>
        <taxon>Bacteria</taxon>
        <taxon>Pseudomonadati</taxon>
        <taxon>Pseudomonadota</taxon>
        <taxon>Alphaproteobacteria</taxon>
        <taxon>Hyphomicrobiales</taxon>
        <taxon>Nitrobacteraceae</taxon>
        <taxon>Tardiphaga</taxon>
    </lineage>
</organism>
<sequence length="168" mass="17490">MRTSGTQVFYETALTAGLTAKAVNGRFTADAALNELLAATGLIARRTDSDAFIIVPAPQQKAASTGLVAATGLRFMTALQKGVVDALCRSERTRPGSYKVAIEIWIAASGAFQRASLVGSTGDAERDRAVVEALSGVSLRMAPPPDSPQPFILSVGARRPHQSGDCSG</sequence>
<evidence type="ECO:0000313" key="6">
    <source>
        <dbReference type="EMBL" id="QUS40539.1"/>
    </source>
</evidence>
<dbReference type="RefSeq" id="WP_211909121.1">
    <property type="nucleotide sequence ID" value="NZ_CP036498.1"/>
</dbReference>
<dbReference type="EMBL" id="CP036498">
    <property type="protein sequence ID" value="QUS40539.1"/>
    <property type="molecule type" value="Genomic_DNA"/>
</dbReference>
<keyword evidence="7" id="KW-1185">Reference proteome</keyword>
<dbReference type="SUPFAM" id="SSF74653">
    <property type="entry name" value="TolA/TonB C-terminal domain"/>
    <property type="match status" value="1"/>
</dbReference>
<keyword evidence="1" id="KW-0813">Transport</keyword>
<keyword evidence="2" id="KW-0472">Membrane</keyword>
<dbReference type="SMART" id="SM00965">
    <property type="entry name" value="STN"/>
    <property type="match status" value="1"/>
</dbReference>
<protein>
    <recommendedName>
        <fullName evidence="5">Secretin/TonB short N-terminal domain-containing protein</fullName>
    </recommendedName>
</protein>
<evidence type="ECO:0000256" key="4">
    <source>
        <dbReference type="SAM" id="MobiDB-lite"/>
    </source>
</evidence>
<dbReference type="Pfam" id="PF13103">
    <property type="entry name" value="TonB_2"/>
    <property type="match status" value="1"/>
</dbReference>
<feature type="region of interest" description="Disordered" evidence="4">
    <location>
        <begin position="145"/>
        <end position="168"/>
    </location>
</feature>
<reference evidence="6 7" key="1">
    <citation type="submission" date="2019-02" db="EMBL/GenBank/DDBJ databases">
        <title>Emended description of the genus Rhodopseudomonas and description of Rhodopseudomonas albus sp. nov., a non-phototrophic, heavy-metal-tolerant bacterium isolated from garden soil.</title>
        <authorList>
            <person name="Bao Z."/>
            <person name="Cao W.W."/>
            <person name="Sato Y."/>
            <person name="Nishizawa T."/>
            <person name="Zhao J."/>
            <person name="Guo Y."/>
            <person name="Ohta H."/>
        </authorList>
    </citation>
    <scope>NUCLEOTIDE SEQUENCE [LARGE SCALE GENOMIC DNA]</scope>
    <source>
        <strain evidence="6 7">SK50-23</strain>
    </source>
</reference>
<evidence type="ECO:0000313" key="7">
    <source>
        <dbReference type="Proteomes" id="UP000682843"/>
    </source>
</evidence>
<evidence type="ECO:0000256" key="1">
    <source>
        <dbReference type="ARBA" id="ARBA00022448"/>
    </source>
</evidence>
<evidence type="ECO:0000256" key="3">
    <source>
        <dbReference type="ARBA" id="ARBA00023237"/>
    </source>
</evidence>
<keyword evidence="3" id="KW-0998">Cell outer membrane</keyword>
<gene>
    <name evidence="6" type="ORF">RPMA_18145</name>
</gene>
<dbReference type="Gene3D" id="3.55.50.30">
    <property type="match status" value="1"/>
</dbReference>
<dbReference type="Pfam" id="PF07660">
    <property type="entry name" value="STN"/>
    <property type="match status" value="1"/>
</dbReference>